<comment type="caution">
    <text evidence="6">The sequence shown here is derived from an EMBL/GenBank/DDBJ whole genome shotgun (WGS) entry which is preliminary data.</text>
</comment>
<dbReference type="PANTHER" id="PTHR34069">
    <property type="entry name" value="3-OXOACYL-[ACYL-CARRIER-PROTEIN] SYNTHASE 3"/>
    <property type="match status" value="1"/>
</dbReference>
<evidence type="ECO:0000256" key="3">
    <source>
        <dbReference type="ARBA" id="ARBA00023315"/>
    </source>
</evidence>
<dbReference type="GO" id="GO:0044550">
    <property type="term" value="P:secondary metabolite biosynthetic process"/>
    <property type="evidence" value="ECO:0007669"/>
    <property type="project" value="TreeGrafter"/>
</dbReference>
<dbReference type="Pfam" id="PF08541">
    <property type="entry name" value="ACP_syn_III_C"/>
    <property type="match status" value="1"/>
</dbReference>
<evidence type="ECO:0000256" key="2">
    <source>
        <dbReference type="ARBA" id="ARBA00022679"/>
    </source>
</evidence>
<gene>
    <name evidence="6" type="primary">fabH_2</name>
    <name evidence="6" type="ORF">SsS58_05244</name>
</gene>
<proteinExistence type="predicted"/>
<reference evidence="7" key="3">
    <citation type="submission" date="2016-02" db="EMBL/GenBank/DDBJ databases">
        <title>Draft genome of pathogenic Streptomyces sp. in Japan.</title>
        <authorList>
            <person name="Tomihama T."/>
            <person name="Ikenaga M."/>
            <person name="Sakai M."/>
            <person name="Okubo T."/>
            <person name="Ikeda S."/>
        </authorList>
    </citation>
    <scope>NUCLEOTIDE SEQUENCE [LARGE SCALE GENOMIC DNA]</scope>
    <source>
        <strain evidence="7">S58</strain>
    </source>
</reference>
<evidence type="ECO:0000313" key="6">
    <source>
        <dbReference type="EMBL" id="GAQ64839.1"/>
    </source>
</evidence>
<reference evidence="7" key="1">
    <citation type="submission" date="2015-11" db="EMBL/GenBank/DDBJ databases">
        <authorList>
            <consortium name="Cross-ministerial Strategic Innovation Promotion Program (SIP) consortium"/>
            <person name="Tomihama T."/>
            <person name="Ikenaga M."/>
            <person name="Sakai M."/>
            <person name="Okubo T."/>
            <person name="Ikeda S."/>
        </authorList>
    </citation>
    <scope>NUCLEOTIDE SEQUENCE [LARGE SCALE GENOMIC DNA]</scope>
    <source>
        <strain evidence="7">S58</strain>
    </source>
</reference>
<reference evidence="6 7" key="2">
    <citation type="journal article" date="2016" name="Genome Announc.">
        <title>Draft Genome Sequences of Streptomyces scabiei S58, Streptomyces turgidiscabies T45, and Streptomyces acidiscabies a10, the Pathogens of Potato Common Scab, Isolated in Japan.</title>
        <authorList>
            <person name="Tomihama T."/>
            <person name="Nishi Y."/>
            <person name="Sakai M."/>
            <person name="Ikenaga M."/>
            <person name="Okubo T."/>
            <person name="Ikeda S."/>
        </authorList>
    </citation>
    <scope>NUCLEOTIDE SEQUENCE [LARGE SCALE GENOMIC DNA]</scope>
    <source>
        <strain evidence="6 7">S58</strain>
    </source>
</reference>
<dbReference type="InterPro" id="IPR013747">
    <property type="entry name" value="ACP_syn_III_C"/>
</dbReference>
<evidence type="ECO:0000313" key="7">
    <source>
        <dbReference type="Proteomes" id="UP000067448"/>
    </source>
</evidence>
<dbReference type="InterPro" id="IPR013751">
    <property type="entry name" value="ACP_syn_III_N"/>
</dbReference>
<evidence type="ECO:0000256" key="1">
    <source>
        <dbReference type="ARBA" id="ARBA00022490"/>
    </source>
</evidence>
<dbReference type="Pfam" id="PF08545">
    <property type="entry name" value="ACP_syn_III"/>
    <property type="match status" value="1"/>
</dbReference>
<dbReference type="EMBL" id="BCMM01000026">
    <property type="protein sequence ID" value="GAQ64839.1"/>
    <property type="molecule type" value="Genomic_DNA"/>
</dbReference>
<sequence length="354" mass="38091">MRWESVYVAGTGAWLPEPLSARAAVEAGEYDPEQFEADGLLSVRVAGEDIAPPDMAVQAATTALKRSGLAPEAVRLLLHNYVWFQGQTMWPVASYVADHAVHWSVPAFEVKQECNAAIGSLELAARQLTTEPGEAAAVLTTADRFAEPLINRWSAEEGLVYADGGTALVLSNRDGFARVLSTVTRADNRMEALARGAGLTPLPTQEPYEHAGRFAHYLRSRGGTIREATERLVAMVKGAVDDALTESGTKREELAHAVIPTGGRSKMQWQAEQLLGVPEERTTWEFGRRAGHLGAGDQFAALNDLAETGALRPGERVLMLSAGPGTASCAVLEILRTPGWTTPAAEPQTPEEQR</sequence>
<feature type="domain" description="Beta-ketoacyl-[acyl-carrier-protein] synthase III C-terminal" evidence="4">
    <location>
        <begin position="244"/>
        <end position="331"/>
    </location>
</feature>
<dbReference type="EC" id="2.3.1.180" evidence="6"/>
<dbReference type="OrthoDB" id="7055207at2"/>
<dbReference type="GO" id="GO:0004315">
    <property type="term" value="F:3-oxoacyl-[acyl-carrier-protein] synthase activity"/>
    <property type="evidence" value="ECO:0007669"/>
    <property type="project" value="InterPro"/>
</dbReference>
<dbReference type="GO" id="GO:0006633">
    <property type="term" value="P:fatty acid biosynthetic process"/>
    <property type="evidence" value="ECO:0007669"/>
    <property type="project" value="InterPro"/>
</dbReference>
<evidence type="ECO:0000259" key="5">
    <source>
        <dbReference type="Pfam" id="PF08545"/>
    </source>
</evidence>
<dbReference type="RefSeq" id="WP_059082298.1">
    <property type="nucleotide sequence ID" value="NZ_BCMM01000026.1"/>
</dbReference>
<dbReference type="InterPro" id="IPR016039">
    <property type="entry name" value="Thiolase-like"/>
</dbReference>
<evidence type="ECO:0000259" key="4">
    <source>
        <dbReference type="Pfam" id="PF08541"/>
    </source>
</evidence>
<dbReference type="CDD" id="cd00827">
    <property type="entry name" value="init_cond_enzymes"/>
    <property type="match status" value="1"/>
</dbReference>
<protein>
    <submittedName>
        <fullName evidence="6">3-oxoacyl-[acyl-carrier-protein] synthase 3</fullName>
        <ecNumber evidence="6">2.3.1.180</ecNumber>
    </submittedName>
</protein>
<dbReference type="SUPFAM" id="SSF53901">
    <property type="entry name" value="Thiolase-like"/>
    <property type="match status" value="1"/>
</dbReference>
<organism evidence="6 7">
    <name type="scientific">Streptomyces scabiei</name>
    <dbReference type="NCBI Taxonomy" id="1930"/>
    <lineage>
        <taxon>Bacteria</taxon>
        <taxon>Bacillati</taxon>
        <taxon>Actinomycetota</taxon>
        <taxon>Actinomycetes</taxon>
        <taxon>Kitasatosporales</taxon>
        <taxon>Streptomycetaceae</taxon>
        <taxon>Streptomyces</taxon>
    </lineage>
</organism>
<dbReference type="GO" id="GO:0033818">
    <property type="term" value="F:beta-ketoacyl-acyl-carrier-protein synthase III activity"/>
    <property type="evidence" value="ECO:0007669"/>
    <property type="project" value="UniProtKB-EC"/>
</dbReference>
<feature type="domain" description="Beta-ketoacyl-[acyl-carrier-protein] synthase III N-terminal" evidence="5">
    <location>
        <begin position="108"/>
        <end position="187"/>
    </location>
</feature>
<dbReference type="Gene3D" id="3.40.47.10">
    <property type="match status" value="2"/>
</dbReference>
<dbReference type="PANTHER" id="PTHR34069:SF2">
    <property type="entry name" value="BETA-KETOACYL-[ACYL-CARRIER-PROTEIN] SYNTHASE III"/>
    <property type="match status" value="1"/>
</dbReference>
<name>A0A100JSF7_STRSC</name>
<dbReference type="Proteomes" id="UP000067448">
    <property type="component" value="Unassembled WGS sequence"/>
</dbReference>
<keyword evidence="3 6" id="KW-0012">Acyltransferase</keyword>
<dbReference type="AlphaFoldDB" id="A0A100JSF7"/>
<keyword evidence="2 6" id="KW-0808">Transferase</keyword>
<accession>A0A100JSF7</accession>
<keyword evidence="1" id="KW-0963">Cytoplasm</keyword>